<evidence type="ECO:0000259" key="12">
    <source>
        <dbReference type="PROSITE" id="PS50944"/>
    </source>
</evidence>
<keyword evidence="7" id="KW-0238">DNA-binding</keyword>
<dbReference type="Gene3D" id="1.10.10.10">
    <property type="entry name" value="Winged helix-like DNA-binding domain superfamily/Winged helix DNA-binding domain"/>
    <property type="match status" value="1"/>
</dbReference>
<evidence type="ECO:0000256" key="1">
    <source>
        <dbReference type="ARBA" id="ARBA00004496"/>
    </source>
</evidence>
<evidence type="ECO:0000256" key="11">
    <source>
        <dbReference type="ARBA" id="ARBA00032593"/>
    </source>
</evidence>
<dbReference type="RefSeq" id="WP_027636208.1">
    <property type="nucleotide sequence ID" value="NZ_CANCWB010000005.1"/>
</dbReference>
<evidence type="ECO:0000256" key="5">
    <source>
        <dbReference type="ARBA" id="ARBA00022491"/>
    </source>
</evidence>
<evidence type="ECO:0000256" key="10">
    <source>
        <dbReference type="ARBA" id="ARBA00023211"/>
    </source>
</evidence>
<comment type="caution">
    <text evidence="13">The sequence shown here is derived from an EMBL/GenBank/DDBJ whole genome shotgun (WGS) entry which is preliminary data.</text>
</comment>
<dbReference type="Pfam" id="PF01325">
    <property type="entry name" value="Fe_dep_repress"/>
    <property type="match status" value="1"/>
</dbReference>
<dbReference type="SUPFAM" id="SSF46785">
    <property type="entry name" value="Winged helix' DNA-binding domain"/>
    <property type="match status" value="1"/>
</dbReference>
<keyword evidence="10" id="KW-0464">Manganese</keyword>
<keyword evidence="9" id="KW-0804">Transcription</keyword>
<evidence type="ECO:0000256" key="6">
    <source>
        <dbReference type="ARBA" id="ARBA00023015"/>
    </source>
</evidence>
<sequence>MKKDFHTVRGYENINLNKKLLTPSMEDYLEMIYRCCEENKFIRLNKLAQNLNVRDSSASKMMKKLGELGMIKYEPYGVISLTDEGMVIGRYLLDRHNIIAGFLKNIGVKDEILAETELIEHVISSDTVEKIDRLNEFFSTNEEIVEKFKKFKKNSNEI</sequence>
<feature type="domain" description="HTH dtxR-type" evidence="12">
    <location>
        <begin position="21"/>
        <end position="82"/>
    </location>
</feature>
<dbReference type="EMBL" id="LRDH01000103">
    <property type="protein sequence ID" value="PPV15025.1"/>
    <property type="molecule type" value="Genomic_DNA"/>
</dbReference>
<dbReference type="GO" id="GO:0005737">
    <property type="term" value="C:cytoplasm"/>
    <property type="evidence" value="ECO:0007669"/>
    <property type="project" value="UniProtKB-SubCell"/>
</dbReference>
<evidence type="ECO:0000256" key="3">
    <source>
        <dbReference type="ARBA" id="ARBA00011738"/>
    </source>
</evidence>
<comment type="subunit">
    <text evidence="3">Homodimer.</text>
</comment>
<reference evidence="13 14" key="1">
    <citation type="submission" date="2016-01" db="EMBL/GenBank/DDBJ databases">
        <title>Characterization of the Clostridium difficile lineages that are prevalent in Hong Kong and China.</title>
        <authorList>
            <person name="Kwok J.S.-L."/>
            <person name="Lam W.-Y."/>
            <person name="Ip M."/>
            <person name="Chan T.-F."/>
            <person name="Hawkey P.M."/>
            <person name="Tsui S.K.-W."/>
        </authorList>
    </citation>
    <scope>NUCLEOTIDE SEQUENCE [LARGE SCALE GENOMIC DNA]</scope>
    <source>
        <strain evidence="13 14">300064</strain>
    </source>
</reference>
<keyword evidence="5" id="KW-0678">Repressor</keyword>
<dbReference type="InterPro" id="IPR036390">
    <property type="entry name" value="WH_DNA-bd_sf"/>
</dbReference>
<dbReference type="GO" id="GO:0003700">
    <property type="term" value="F:DNA-binding transcription factor activity"/>
    <property type="evidence" value="ECO:0007669"/>
    <property type="project" value="InterPro"/>
</dbReference>
<dbReference type="GO" id="GO:0046983">
    <property type="term" value="F:protein dimerization activity"/>
    <property type="evidence" value="ECO:0007669"/>
    <property type="project" value="InterPro"/>
</dbReference>
<dbReference type="PANTHER" id="PTHR33238">
    <property type="entry name" value="IRON (METAL) DEPENDENT REPRESSOR, DTXR FAMILY"/>
    <property type="match status" value="1"/>
</dbReference>
<dbReference type="PANTHER" id="PTHR33238:SF11">
    <property type="entry name" value="TRANSCRIPTIONAL REGULATOR MNTR"/>
    <property type="match status" value="1"/>
</dbReference>
<organism evidence="13 14">
    <name type="scientific">Clostridium butyricum</name>
    <dbReference type="NCBI Taxonomy" id="1492"/>
    <lineage>
        <taxon>Bacteria</taxon>
        <taxon>Bacillati</taxon>
        <taxon>Bacillota</taxon>
        <taxon>Clostridia</taxon>
        <taxon>Eubacteriales</taxon>
        <taxon>Clostridiaceae</taxon>
        <taxon>Clostridium</taxon>
    </lineage>
</organism>
<gene>
    <name evidence="13" type="ORF">AWN73_12955</name>
</gene>
<evidence type="ECO:0000256" key="8">
    <source>
        <dbReference type="ARBA" id="ARBA00023159"/>
    </source>
</evidence>
<dbReference type="AlphaFoldDB" id="A0A2S7FBB4"/>
<dbReference type="InterPro" id="IPR022687">
    <property type="entry name" value="HTH_DTXR"/>
</dbReference>
<evidence type="ECO:0000256" key="2">
    <source>
        <dbReference type="ARBA" id="ARBA00007871"/>
    </source>
</evidence>
<evidence type="ECO:0000256" key="7">
    <source>
        <dbReference type="ARBA" id="ARBA00023125"/>
    </source>
</evidence>
<dbReference type="GO" id="GO:0046914">
    <property type="term" value="F:transition metal ion binding"/>
    <property type="evidence" value="ECO:0007669"/>
    <property type="project" value="InterPro"/>
</dbReference>
<comment type="similarity">
    <text evidence="2">Belongs to the DtxR/MntR family.</text>
</comment>
<evidence type="ECO:0000256" key="9">
    <source>
        <dbReference type="ARBA" id="ARBA00023163"/>
    </source>
</evidence>
<evidence type="ECO:0000313" key="13">
    <source>
        <dbReference type="EMBL" id="PPV15025.1"/>
    </source>
</evidence>
<accession>A0A2S7FBB4</accession>
<evidence type="ECO:0000256" key="4">
    <source>
        <dbReference type="ARBA" id="ARBA00022490"/>
    </source>
</evidence>
<dbReference type="Gene3D" id="1.10.60.10">
    <property type="entry name" value="Iron dependent repressor, metal binding and dimerisation domain"/>
    <property type="match status" value="1"/>
</dbReference>
<dbReference type="SUPFAM" id="SSF47979">
    <property type="entry name" value="Iron-dependent repressor protein, dimerization domain"/>
    <property type="match status" value="1"/>
</dbReference>
<evidence type="ECO:0000313" key="14">
    <source>
        <dbReference type="Proteomes" id="UP000238081"/>
    </source>
</evidence>
<dbReference type="Pfam" id="PF02742">
    <property type="entry name" value="Fe_dep_repr_C"/>
    <property type="match status" value="1"/>
</dbReference>
<dbReference type="Proteomes" id="UP000238081">
    <property type="component" value="Unassembled WGS sequence"/>
</dbReference>
<keyword evidence="8" id="KW-0010">Activator</keyword>
<dbReference type="InterPro" id="IPR036388">
    <property type="entry name" value="WH-like_DNA-bd_sf"/>
</dbReference>
<dbReference type="InterPro" id="IPR022689">
    <property type="entry name" value="Iron_dep_repressor"/>
</dbReference>
<dbReference type="SMART" id="SM00529">
    <property type="entry name" value="HTH_DTXR"/>
    <property type="match status" value="1"/>
</dbReference>
<protein>
    <recommendedName>
        <fullName evidence="11">Manganese transport regulator</fullName>
    </recommendedName>
</protein>
<dbReference type="InterPro" id="IPR050536">
    <property type="entry name" value="DtxR_MntR_Metal-Reg"/>
</dbReference>
<name>A0A2S7FBB4_CLOBU</name>
<keyword evidence="6" id="KW-0805">Transcription regulation</keyword>
<dbReference type="InterPro" id="IPR001367">
    <property type="entry name" value="Fe_dep_repressor"/>
</dbReference>
<dbReference type="GO" id="GO:0003677">
    <property type="term" value="F:DNA binding"/>
    <property type="evidence" value="ECO:0007669"/>
    <property type="project" value="UniProtKB-KW"/>
</dbReference>
<dbReference type="PROSITE" id="PS50944">
    <property type="entry name" value="HTH_DTXR"/>
    <property type="match status" value="1"/>
</dbReference>
<proteinExistence type="inferred from homology"/>
<keyword evidence="4" id="KW-0963">Cytoplasm</keyword>
<dbReference type="InterPro" id="IPR036421">
    <property type="entry name" value="Fe_dep_repressor_sf"/>
</dbReference>
<comment type="subcellular location">
    <subcellularLocation>
        <location evidence="1">Cytoplasm</location>
    </subcellularLocation>
</comment>